<feature type="compositionally biased region" description="Basic and acidic residues" evidence="1">
    <location>
        <begin position="91"/>
        <end position="115"/>
    </location>
</feature>
<reference evidence="2 3" key="1">
    <citation type="submission" date="2012-08" db="EMBL/GenBank/DDBJ databases">
        <authorList>
            <person name="Gan P.H.P."/>
            <person name="Ikeda K."/>
            <person name="Irieda H."/>
            <person name="Narusaka M."/>
            <person name="O'Connell R.J."/>
            <person name="Narusaka Y."/>
            <person name="Takano Y."/>
            <person name="Kubo Y."/>
            <person name="Shirasu K."/>
        </authorList>
    </citation>
    <scope>NUCLEOTIDE SEQUENCE [LARGE SCALE GENOMIC DNA]</scope>
    <source>
        <strain evidence="2 3">Nara gc5</strain>
    </source>
</reference>
<accession>A0A7J6JIP9</accession>
<evidence type="ECO:0000256" key="1">
    <source>
        <dbReference type="SAM" id="MobiDB-lite"/>
    </source>
</evidence>
<sequence length="136" mass="15870">MPDVVRLITQAKAGVTSDIQGVNRRVSLPAPPPDWVKEGVSAYNLRWDPLRKWLTARFKDRLKDGEGFNEKYELDEDRYIFHTPKELTKADRDQIDKLRDKNPKDVKLQTERQSHSPDLPPTDHIPYDYDESDPRA</sequence>
<comment type="caution">
    <text evidence="2">The sequence shown here is derived from an EMBL/GenBank/DDBJ whole genome shotgun (WGS) entry which is preliminary data.</text>
</comment>
<dbReference type="RefSeq" id="XP_031885637.2">
    <property type="nucleotide sequence ID" value="XM_032035151.2"/>
</dbReference>
<dbReference type="AlphaFoldDB" id="A0A7J6JIP9"/>
<dbReference type="GeneID" id="43619162"/>
<evidence type="ECO:0000313" key="2">
    <source>
        <dbReference type="EMBL" id="KAF4490594.1"/>
    </source>
</evidence>
<evidence type="ECO:0000313" key="3">
    <source>
        <dbReference type="Proteomes" id="UP000011096"/>
    </source>
</evidence>
<dbReference type="EMBL" id="ANPB02000001">
    <property type="protein sequence ID" value="KAF4490594.1"/>
    <property type="molecule type" value="Genomic_DNA"/>
</dbReference>
<dbReference type="Proteomes" id="UP000011096">
    <property type="component" value="Unassembled WGS sequence"/>
</dbReference>
<organism evidence="2 3">
    <name type="scientific">Colletotrichum fructicola (strain Nara gc5)</name>
    <name type="common">Anthracnose fungus</name>
    <name type="synonym">Colletotrichum gloeosporioides (strain Nara gc5)</name>
    <dbReference type="NCBI Taxonomy" id="1213859"/>
    <lineage>
        <taxon>Eukaryota</taxon>
        <taxon>Fungi</taxon>
        <taxon>Dikarya</taxon>
        <taxon>Ascomycota</taxon>
        <taxon>Pezizomycotina</taxon>
        <taxon>Sordariomycetes</taxon>
        <taxon>Hypocreomycetidae</taxon>
        <taxon>Glomerellales</taxon>
        <taxon>Glomerellaceae</taxon>
        <taxon>Colletotrichum</taxon>
        <taxon>Colletotrichum gloeosporioides species complex</taxon>
    </lineage>
</organism>
<reference evidence="2 3" key="2">
    <citation type="submission" date="2020-04" db="EMBL/GenBank/DDBJ databases">
        <title>Genome sequencing and assembly of multiple isolates from the Colletotrichum gloeosporioides species complex.</title>
        <authorList>
            <person name="Gan P."/>
            <person name="Shirasu K."/>
        </authorList>
    </citation>
    <scope>NUCLEOTIDE SEQUENCE [LARGE SCALE GENOMIC DNA]</scope>
    <source>
        <strain evidence="2 3">Nara gc5</strain>
    </source>
</reference>
<dbReference type="OrthoDB" id="4841159at2759"/>
<proteinExistence type="predicted"/>
<gene>
    <name evidence="2" type="ORF">CGGC5_v002188</name>
</gene>
<protein>
    <submittedName>
        <fullName evidence="2">Uncharacterized protein</fullName>
    </submittedName>
</protein>
<name>A0A7J6JIP9_COLFN</name>
<dbReference type="InParanoid" id="A0A7J6JIP9"/>
<feature type="region of interest" description="Disordered" evidence="1">
    <location>
        <begin position="91"/>
        <end position="136"/>
    </location>
</feature>
<keyword evidence="3" id="KW-1185">Reference proteome</keyword>